<dbReference type="EMBL" id="JABDTM020027435">
    <property type="protein sequence ID" value="KAH0810539.1"/>
    <property type="molecule type" value="Genomic_DNA"/>
</dbReference>
<protein>
    <submittedName>
        <fullName evidence="4">Uncharacterized protein</fullName>
    </submittedName>
</protein>
<dbReference type="Proteomes" id="UP000719412">
    <property type="component" value="Unassembled WGS sequence"/>
</dbReference>
<dbReference type="PANTHER" id="PTHR48051">
    <property type="match status" value="1"/>
</dbReference>
<dbReference type="Pfam" id="PF13855">
    <property type="entry name" value="LRR_8"/>
    <property type="match status" value="1"/>
</dbReference>
<dbReference type="InterPro" id="IPR032675">
    <property type="entry name" value="LRR_dom_sf"/>
</dbReference>
<dbReference type="Pfam" id="PF00560">
    <property type="entry name" value="LRR_1"/>
    <property type="match status" value="2"/>
</dbReference>
<dbReference type="AlphaFoldDB" id="A0A8J6H957"/>
<reference evidence="4" key="2">
    <citation type="submission" date="2021-08" db="EMBL/GenBank/DDBJ databases">
        <authorList>
            <person name="Eriksson T."/>
        </authorList>
    </citation>
    <scope>NUCLEOTIDE SEQUENCE</scope>
    <source>
        <strain evidence="4">Stoneville</strain>
        <tissue evidence="4">Whole head</tissue>
    </source>
</reference>
<dbReference type="SUPFAM" id="SSF52058">
    <property type="entry name" value="L domain-like"/>
    <property type="match status" value="1"/>
</dbReference>
<evidence type="ECO:0000256" key="3">
    <source>
        <dbReference type="SAM" id="MobiDB-lite"/>
    </source>
</evidence>
<keyword evidence="1" id="KW-0433">Leucine-rich repeat</keyword>
<dbReference type="SMART" id="SM00369">
    <property type="entry name" value="LRR_TYP"/>
    <property type="match status" value="4"/>
</dbReference>
<dbReference type="Gene3D" id="3.80.10.10">
    <property type="entry name" value="Ribonuclease Inhibitor"/>
    <property type="match status" value="2"/>
</dbReference>
<dbReference type="PANTHER" id="PTHR48051:SF1">
    <property type="entry name" value="RAS SUPPRESSOR PROTEIN 1"/>
    <property type="match status" value="1"/>
</dbReference>
<evidence type="ECO:0000313" key="4">
    <source>
        <dbReference type="EMBL" id="KAH0810539.1"/>
    </source>
</evidence>
<dbReference type="SMART" id="SM00365">
    <property type="entry name" value="LRR_SD22"/>
    <property type="match status" value="3"/>
</dbReference>
<sequence>MISFRSGVGAATRGDGRDVVAAPLAPPATAMRRHYVQLAQFAKKRSKHQYHLHGFQIFPRSQPMRESNTFYQQDAPLCVKTDENNVEVRNYNRFKGDSEGLHHCKLNDFFSNNIDFEINKISVLQLDNCDISEIPHNIHKLNLKQLILTHNKLREVPSCLYSGLKTLELLDLSHNFIETFDIEPACSGTIKTLKLSDNKIRNFPHWILTLPCPQLVEVNYCNNFMVELKPTHELTIRKLELCNAQLRDSDCVFLKGIKTLEYLDVSNDKSKRNYNRFNNVPKLFVRAKWRNLKILKANNVTVSILPQEIFRIATLTELHLINCDLSWIPEEIKNFKNLKILDVSNNTLCSLPAEVSSLENLSVVKAPFNYISLVAEFTNLEVLDLYSNSLETVPSCMKNVCYIDLEKNYFDMSLHESYEKYKVKREQLRQILDHVRTDGPRLLPVEENFVSNLDSYSEEFANSDNETYDVDTESECWDDEEPIKLKERNSEITPSDDEWDAKIPTPTDHKHKPKSVPRHFEAHEDWIFCDAEEE</sequence>
<name>A0A8J6H957_TENMO</name>
<dbReference type="GO" id="GO:0005737">
    <property type="term" value="C:cytoplasm"/>
    <property type="evidence" value="ECO:0007669"/>
    <property type="project" value="TreeGrafter"/>
</dbReference>
<evidence type="ECO:0000256" key="2">
    <source>
        <dbReference type="ARBA" id="ARBA00022737"/>
    </source>
</evidence>
<keyword evidence="2" id="KW-0677">Repeat</keyword>
<accession>A0A8J6H957</accession>
<organism evidence="4 5">
    <name type="scientific">Tenebrio molitor</name>
    <name type="common">Yellow mealworm beetle</name>
    <dbReference type="NCBI Taxonomy" id="7067"/>
    <lineage>
        <taxon>Eukaryota</taxon>
        <taxon>Metazoa</taxon>
        <taxon>Ecdysozoa</taxon>
        <taxon>Arthropoda</taxon>
        <taxon>Hexapoda</taxon>
        <taxon>Insecta</taxon>
        <taxon>Pterygota</taxon>
        <taxon>Neoptera</taxon>
        <taxon>Endopterygota</taxon>
        <taxon>Coleoptera</taxon>
        <taxon>Polyphaga</taxon>
        <taxon>Cucujiformia</taxon>
        <taxon>Tenebrionidae</taxon>
        <taxon>Tenebrio</taxon>
    </lineage>
</organism>
<feature type="region of interest" description="Disordered" evidence="3">
    <location>
        <begin position="484"/>
        <end position="516"/>
    </location>
</feature>
<dbReference type="PROSITE" id="PS51450">
    <property type="entry name" value="LRR"/>
    <property type="match status" value="1"/>
</dbReference>
<keyword evidence="5" id="KW-1185">Reference proteome</keyword>
<comment type="caution">
    <text evidence="4">The sequence shown here is derived from an EMBL/GenBank/DDBJ whole genome shotgun (WGS) entry which is preliminary data.</text>
</comment>
<dbReference type="InterPro" id="IPR003591">
    <property type="entry name" value="Leu-rich_rpt_typical-subtyp"/>
</dbReference>
<dbReference type="InterPro" id="IPR001611">
    <property type="entry name" value="Leu-rich_rpt"/>
</dbReference>
<dbReference type="InterPro" id="IPR050216">
    <property type="entry name" value="LRR_domain-containing"/>
</dbReference>
<evidence type="ECO:0000313" key="5">
    <source>
        <dbReference type="Proteomes" id="UP000719412"/>
    </source>
</evidence>
<proteinExistence type="predicted"/>
<reference evidence="4" key="1">
    <citation type="journal article" date="2020" name="J Insects Food Feed">
        <title>The yellow mealworm (Tenebrio molitor) genome: a resource for the emerging insects as food and feed industry.</title>
        <authorList>
            <person name="Eriksson T."/>
            <person name="Andere A."/>
            <person name="Kelstrup H."/>
            <person name="Emery V."/>
            <person name="Picard C."/>
        </authorList>
    </citation>
    <scope>NUCLEOTIDE SEQUENCE</scope>
    <source>
        <strain evidence="4">Stoneville</strain>
        <tissue evidence="4">Whole head</tissue>
    </source>
</reference>
<gene>
    <name evidence="4" type="ORF">GEV33_012252</name>
</gene>
<evidence type="ECO:0000256" key="1">
    <source>
        <dbReference type="ARBA" id="ARBA00022614"/>
    </source>
</evidence>